<evidence type="ECO:0000256" key="13">
    <source>
        <dbReference type="ARBA" id="ARBA00023264"/>
    </source>
</evidence>
<feature type="transmembrane region" description="Helical" evidence="16">
    <location>
        <begin position="33"/>
        <end position="53"/>
    </location>
</feature>
<evidence type="ECO:0000313" key="17">
    <source>
        <dbReference type="EMBL" id="MEY1663078.1"/>
    </source>
</evidence>
<dbReference type="InterPro" id="IPR043130">
    <property type="entry name" value="CDP-OH_PTrfase_TM_dom"/>
</dbReference>
<reference evidence="17 18" key="1">
    <citation type="submission" date="2024-07" db="EMBL/GenBank/DDBJ databases">
        <authorList>
            <person name="Ren Q."/>
        </authorList>
    </citation>
    <scope>NUCLEOTIDE SEQUENCE [LARGE SCALE GENOMIC DNA]</scope>
    <source>
        <strain evidence="17 18">REN37</strain>
    </source>
</reference>
<evidence type="ECO:0000256" key="10">
    <source>
        <dbReference type="ARBA" id="ARBA00023098"/>
    </source>
</evidence>
<feature type="transmembrane region" description="Helical" evidence="16">
    <location>
        <begin position="151"/>
        <end position="170"/>
    </location>
</feature>
<evidence type="ECO:0000256" key="4">
    <source>
        <dbReference type="ARBA" id="ARBA00013174"/>
    </source>
</evidence>
<keyword evidence="6" id="KW-0444">Lipid biosynthesis</keyword>
<evidence type="ECO:0000256" key="16">
    <source>
        <dbReference type="SAM" id="Phobius"/>
    </source>
</evidence>
<feature type="transmembrane region" description="Helical" evidence="16">
    <location>
        <begin position="182"/>
        <end position="202"/>
    </location>
</feature>
<keyword evidence="18" id="KW-1185">Reference proteome</keyword>
<dbReference type="InterPro" id="IPR048254">
    <property type="entry name" value="CDP_ALCOHOL_P_TRANSF_CS"/>
</dbReference>
<keyword evidence="12" id="KW-0594">Phospholipid biosynthesis</keyword>
<evidence type="ECO:0000256" key="7">
    <source>
        <dbReference type="ARBA" id="ARBA00022679"/>
    </source>
</evidence>
<evidence type="ECO:0000313" key="18">
    <source>
        <dbReference type="Proteomes" id="UP001562065"/>
    </source>
</evidence>
<dbReference type="EC" id="2.7.8.8" evidence="4"/>
<accession>A0ABV4AKJ6</accession>
<evidence type="ECO:0000256" key="11">
    <source>
        <dbReference type="ARBA" id="ARBA00023136"/>
    </source>
</evidence>
<protein>
    <recommendedName>
        <fullName evidence="5">CDP-diacylglycerol--serine O-phosphatidyltransferase</fullName>
        <ecNumber evidence="4">2.7.8.8</ecNumber>
    </recommendedName>
    <alternativeName>
        <fullName evidence="14">Phosphatidylserine synthase</fullName>
    </alternativeName>
</protein>
<dbReference type="InterPro" id="IPR004533">
    <property type="entry name" value="CDP-diaglyc--ser_O-PTrfase"/>
</dbReference>
<dbReference type="Pfam" id="PF01066">
    <property type="entry name" value="CDP-OH_P_transf"/>
    <property type="match status" value="1"/>
</dbReference>
<evidence type="ECO:0000256" key="1">
    <source>
        <dbReference type="ARBA" id="ARBA00000287"/>
    </source>
</evidence>
<feature type="transmembrane region" description="Helical" evidence="16">
    <location>
        <begin position="97"/>
        <end position="115"/>
    </location>
</feature>
<proteinExistence type="inferred from homology"/>
<keyword evidence="7 15" id="KW-0808">Transferase</keyword>
<keyword evidence="9 16" id="KW-1133">Transmembrane helix</keyword>
<feature type="transmembrane region" description="Helical" evidence="16">
    <location>
        <begin position="121"/>
        <end position="139"/>
    </location>
</feature>
<evidence type="ECO:0000256" key="3">
    <source>
        <dbReference type="ARBA" id="ARBA00010441"/>
    </source>
</evidence>
<keyword evidence="13" id="KW-1208">Phospholipid metabolism</keyword>
<keyword evidence="10" id="KW-0443">Lipid metabolism</keyword>
<dbReference type="Proteomes" id="UP001562065">
    <property type="component" value="Unassembled WGS sequence"/>
</dbReference>
<dbReference type="GO" id="GO:0003882">
    <property type="term" value="F:CDP-diacylglycerol-serine O-phosphatidyltransferase activity"/>
    <property type="evidence" value="ECO:0007669"/>
    <property type="project" value="UniProtKB-EC"/>
</dbReference>
<dbReference type="InterPro" id="IPR000462">
    <property type="entry name" value="CDP-OH_P_trans"/>
</dbReference>
<feature type="transmembrane region" description="Helical" evidence="16">
    <location>
        <begin position="237"/>
        <end position="257"/>
    </location>
</feature>
<organism evidence="17 18">
    <name type="scientific">Isoalcanivorax beigongshangi</name>
    <dbReference type="NCBI Taxonomy" id="3238810"/>
    <lineage>
        <taxon>Bacteria</taxon>
        <taxon>Pseudomonadati</taxon>
        <taxon>Pseudomonadota</taxon>
        <taxon>Gammaproteobacteria</taxon>
        <taxon>Oceanospirillales</taxon>
        <taxon>Alcanivoracaceae</taxon>
        <taxon>Isoalcanivorax</taxon>
    </lineage>
</organism>
<evidence type="ECO:0000256" key="15">
    <source>
        <dbReference type="RuleBase" id="RU003750"/>
    </source>
</evidence>
<comment type="caution">
    <text evidence="17">The sequence shown here is derived from an EMBL/GenBank/DDBJ whole genome shotgun (WGS) entry which is preliminary data.</text>
</comment>
<evidence type="ECO:0000256" key="12">
    <source>
        <dbReference type="ARBA" id="ARBA00023209"/>
    </source>
</evidence>
<keyword evidence="8 16" id="KW-0812">Transmembrane</keyword>
<evidence type="ECO:0000256" key="2">
    <source>
        <dbReference type="ARBA" id="ARBA00004127"/>
    </source>
</evidence>
<dbReference type="InterPro" id="IPR050324">
    <property type="entry name" value="CDP-alcohol_PTase-I"/>
</dbReference>
<sequence>MTDPQQTPPADEQIEFEVIEQAPDRAGHRHRGVYLLPNLFTTAALFSGFYAILASMNGQFIHAAVAILVAGILDGMDGGVARLTNTQSQFGAEYDSLSDCVAFGVAPGVMAYAWAMSDLGNFGRAAAFIYVACAALRLARFNVQAASSDKRYFTGLPSPSGAGVVAMTVWVGASRGFDGTDISYLVAFMTAAAGILMVSPIRYHSFKEFRIGRVPFKMLLAAIVAFAIVFVDPPLVLATVAAAYVLSGPVLAVLPNLRRQRG</sequence>
<evidence type="ECO:0000256" key="6">
    <source>
        <dbReference type="ARBA" id="ARBA00022516"/>
    </source>
</evidence>
<dbReference type="PANTHER" id="PTHR14269">
    <property type="entry name" value="CDP-DIACYLGLYCEROL--GLYCEROL-3-PHOSPHATE 3-PHOSPHATIDYLTRANSFERASE-RELATED"/>
    <property type="match status" value="1"/>
</dbReference>
<dbReference type="PROSITE" id="PS00379">
    <property type="entry name" value="CDP_ALCOHOL_P_TRANSF"/>
    <property type="match status" value="1"/>
</dbReference>
<dbReference type="EMBL" id="JBGCUO010000003">
    <property type="protein sequence ID" value="MEY1663078.1"/>
    <property type="molecule type" value="Genomic_DNA"/>
</dbReference>
<dbReference type="RefSeq" id="WP_369456351.1">
    <property type="nucleotide sequence ID" value="NZ_JBGCUO010000003.1"/>
</dbReference>
<dbReference type="PANTHER" id="PTHR14269:SF61">
    <property type="entry name" value="CDP-DIACYLGLYCEROL--SERINE O-PHOSPHATIDYLTRANSFERASE"/>
    <property type="match status" value="1"/>
</dbReference>
<evidence type="ECO:0000256" key="8">
    <source>
        <dbReference type="ARBA" id="ARBA00022692"/>
    </source>
</evidence>
<evidence type="ECO:0000256" key="14">
    <source>
        <dbReference type="ARBA" id="ARBA00032361"/>
    </source>
</evidence>
<dbReference type="Gene3D" id="1.20.120.1760">
    <property type="match status" value="1"/>
</dbReference>
<keyword evidence="11 16" id="KW-0472">Membrane</keyword>
<feature type="transmembrane region" description="Helical" evidence="16">
    <location>
        <begin position="59"/>
        <end position="76"/>
    </location>
</feature>
<name>A0ABV4AKJ6_9GAMM</name>
<feature type="transmembrane region" description="Helical" evidence="16">
    <location>
        <begin position="214"/>
        <end position="231"/>
    </location>
</feature>
<dbReference type="NCBIfam" id="TIGR00473">
    <property type="entry name" value="pssA"/>
    <property type="match status" value="1"/>
</dbReference>
<comment type="subcellular location">
    <subcellularLocation>
        <location evidence="2">Endomembrane system</location>
        <topology evidence="2">Multi-pass membrane protein</topology>
    </subcellularLocation>
</comment>
<evidence type="ECO:0000256" key="5">
    <source>
        <dbReference type="ARBA" id="ARBA00017171"/>
    </source>
</evidence>
<gene>
    <name evidence="17" type="primary">pssA</name>
    <name evidence="17" type="ORF">AB5I84_13025</name>
</gene>
<comment type="similarity">
    <text evidence="3 15">Belongs to the CDP-alcohol phosphatidyltransferase class-I family.</text>
</comment>
<evidence type="ECO:0000256" key="9">
    <source>
        <dbReference type="ARBA" id="ARBA00022989"/>
    </source>
</evidence>
<comment type="catalytic activity">
    <reaction evidence="1">
        <text>a CDP-1,2-diacyl-sn-glycerol + L-serine = a 1,2-diacyl-sn-glycero-3-phospho-L-serine + CMP + H(+)</text>
        <dbReference type="Rhea" id="RHEA:16913"/>
        <dbReference type="ChEBI" id="CHEBI:15378"/>
        <dbReference type="ChEBI" id="CHEBI:33384"/>
        <dbReference type="ChEBI" id="CHEBI:57262"/>
        <dbReference type="ChEBI" id="CHEBI:58332"/>
        <dbReference type="ChEBI" id="CHEBI:60377"/>
        <dbReference type="EC" id="2.7.8.8"/>
    </reaction>
</comment>